<comment type="caution">
    <text evidence="3">The sequence shown here is derived from an EMBL/GenBank/DDBJ whole genome shotgun (WGS) entry which is preliminary data.</text>
</comment>
<feature type="region of interest" description="Disordered" evidence="1">
    <location>
        <begin position="464"/>
        <end position="507"/>
    </location>
</feature>
<dbReference type="VEuPathDB" id="FungiDB:AB675_3784"/>
<proteinExistence type="predicted"/>
<dbReference type="GeneID" id="28735745"/>
<accession>A0A0N0NHZ5</accession>
<sequence>MSAAVLRRRLLRPFQNGDLCGNCASHQVRASLRRQDNRRRTIQAVTLSTSGQRRDIEHAKWRKQIVSTLNDKEGEIRVTQHSEPSRKDGVLRAELYSDKPIYSPINIDPLPKPDKSVPKESTTLVSTRPPPFFSAKRGASEGRFTYLVRVGKTYYAFYKAGLKQLWSNRKELKELQAWMFPFTIEGVARYGGTMYKNKQGNNIPIPHIYHREFQLYHRTKADLRKMIPFSLLLLICGEFTPIALLVLGRKVVPKVCYLPFQQREEMDDILGRFRTWKREMGQLTARSRPEKPRNVFDFAPKTGLLEHPYRRDLLFAHLSGQTNFYRLPFPIMRGLYWHLVLRPRLNRFWENVFCETILVERQGGFKSMSPQDIYEYARNYGSLTLMVIMEKEVGVKKNYHFVDDKLKALLVPVLEKEAQIMLDDDFTKLPPALHWARAYRDSARWAGSPDVMEAARLKKIYEKEGVATASPNPTKSLPNTIPAKPASHSTKSTSKPTKPTSKLAIKQ</sequence>
<feature type="region of interest" description="Disordered" evidence="1">
    <location>
        <begin position="105"/>
        <end position="125"/>
    </location>
</feature>
<keyword evidence="2" id="KW-0472">Membrane</keyword>
<feature type="compositionally biased region" description="Polar residues" evidence="1">
    <location>
        <begin position="469"/>
        <end position="479"/>
    </location>
</feature>
<keyword evidence="2" id="KW-1133">Transmembrane helix</keyword>
<evidence type="ECO:0000256" key="2">
    <source>
        <dbReference type="SAM" id="Phobius"/>
    </source>
</evidence>
<dbReference type="AlphaFoldDB" id="A0A0N0NHZ5"/>
<feature type="transmembrane region" description="Helical" evidence="2">
    <location>
        <begin position="226"/>
        <end position="247"/>
    </location>
</feature>
<protein>
    <recommendedName>
        <fullName evidence="5">Letm1 RBD domain-containing protein</fullName>
    </recommendedName>
</protein>
<reference evidence="3 4" key="1">
    <citation type="submission" date="2015-06" db="EMBL/GenBank/DDBJ databases">
        <title>Draft genome of the ant-associated black yeast Phialophora attae CBS 131958.</title>
        <authorList>
            <person name="Moreno L.F."/>
            <person name="Stielow B.J."/>
            <person name="de Hoog S."/>
            <person name="Vicente V.A."/>
            <person name="Weiss V.A."/>
            <person name="de Vries M."/>
            <person name="Cruz L.M."/>
            <person name="Souza E.M."/>
        </authorList>
    </citation>
    <scope>NUCLEOTIDE SEQUENCE [LARGE SCALE GENOMIC DNA]</scope>
    <source>
        <strain evidence="3 4">CBS 131958</strain>
    </source>
</reference>
<evidence type="ECO:0008006" key="5">
    <source>
        <dbReference type="Google" id="ProtNLM"/>
    </source>
</evidence>
<organism evidence="3 4">
    <name type="scientific">Cyphellophora attinorum</name>
    <dbReference type="NCBI Taxonomy" id="1664694"/>
    <lineage>
        <taxon>Eukaryota</taxon>
        <taxon>Fungi</taxon>
        <taxon>Dikarya</taxon>
        <taxon>Ascomycota</taxon>
        <taxon>Pezizomycotina</taxon>
        <taxon>Eurotiomycetes</taxon>
        <taxon>Chaetothyriomycetidae</taxon>
        <taxon>Chaetothyriales</taxon>
        <taxon>Cyphellophoraceae</taxon>
        <taxon>Cyphellophora</taxon>
    </lineage>
</organism>
<dbReference type="EMBL" id="LFJN01000042">
    <property type="protein sequence ID" value="KPI35251.1"/>
    <property type="molecule type" value="Genomic_DNA"/>
</dbReference>
<evidence type="ECO:0000256" key="1">
    <source>
        <dbReference type="SAM" id="MobiDB-lite"/>
    </source>
</evidence>
<evidence type="ECO:0000313" key="3">
    <source>
        <dbReference type="EMBL" id="KPI35251.1"/>
    </source>
</evidence>
<keyword evidence="2" id="KW-0812">Transmembrane</keyword>
<evidence type="ECO:0000313" key="4">
    <source>
        <dbReference type="Proteomes" id="UP000038010"/>
    </source>
</evidence>
<name>A0A0N0NHZ5_9EURO</name>
<dbReference type="Proteomes" id="UP000038010">
    <property type="component" value="Unassembled WGS sequence"/>
</dbReference>
<dbReference type="OrthoDB" id="73691at2759"/>
<gene>
    <name evidence="3" type="ORF">AB675_3784</name>
</gene>
<feature type="compositionally biased region" description="Low complexity" evidence="1">
    <location>
        <begin position="489"/>
        <end position="507"/>
    </location>
</feature>
<dbReference type="RefSeq" id="XP_017995214.1">
    <property type="nucleotide sequence ID" value="XM_018143865.1"/>
</dbReference>
<keyword evidence="4" id="KW-1185">Reference proteome</keyword>